<feature type="domain" description="EF-hand" evidence="4">
    <location>
        <begin position="163"/>
        <end position="198"/>
    </location>
</feature>
<evidence type="ECO:0000256" key="3">
    <source>
        <dbReference type="SAM" id="SignalP"/>
    </source>
</evidence>
<feature type="domain" description="EF-hand" evidence="4">
    <location>
        <begin position="38"/>
        <end position="73"/>
    </location>
</feature>
<organism evidence="5 6">
    <name type="scientific">Mesorhabditis spiculigera</name>
    <dbReference type="NCBI Taxonomy" id="96644"/>
    <lineage>
        <taxon>Eukaryota</taxon>
        <taxon>Metazoa</taxon>
        <taxon>Ecdysozoa</taxon>
        <taxon>Nematoda</taxon>
        <taxon>Chromadorea</taxon>
        <taxon>Rhabditida</taxon>
        <taxon>Rhabditina</taxon>
        <taxon>Rhabditomorpha</taxon>
        <taxon>Rhabditoidea</taxon>
        <taxon>Rhabditidae</taxon>
        <taxon>Mesorhabditinae</taxon>
        <taxon>Mesorhabditis</taxon>
    </lineage>
</organism>
<keyword evidence="6" id="KW-1185">Reference proteome</keyword>
<evidence type="ECO:0000313" key="5">
    <source>
        <dbReference type="EMBL" id="CAJ0583421.1"/>
    </source>
</evidence>
<dbReference type="SUPFAM" id="SSF47473">
    <property type="entry name" value="EF-hand"/>
    <property type="match status" value="1"/>
</dbReference>
<comment type="caution">
    <text evidence="5">The sequence shown here is derived from an EMBL/GenBank/DDBJ whole genome shotgun (WGS) entry which is preliminary data.</text>
</comment>
<dbReference type="Pfam" id="PF13202">
    <property type="entry name" value="EF-hand_5"/>
    <property type="match status" value="2"/>
</dbReference>
<feature type="signal peptide" evidence="3">
    <location>
        <begin position="1"/>
        <end position="17"/>
    </location>
</feature>
<proteinExistence type="predicted"/>
<keyword evidence="1" id="KW-0106">Calcium</keyword>
<sequence length="292" mass="33993">MHALLIVGASFFVLANAAAIITADSSLTSDQLIPIERERSETPEQVFLRLDRNEDNHITFSEFLRTDKEYVARKMKEYLEADINGDNVIDFEEFIQSEKAVKTLEKAKKAKEIAAQREAEGEDYEDEEEESEENQSQEPEQTGSQEEDVEVTESPLDAAKMLALKRSSQDHFKIYDQDRDGLLNETEMVEMVQDYLESVLLVKPKKLLNIYDRNNNGGLEPREMWQLEKDMPIELIEPYLETDGRLHDEVLTDDELDELDLSDAEKNYIIFRKNRRKSENDEFYVEGMEEYI</sequence>
<name>A0AA36DB37_9BILA</name>
<dbReference type="InterPro" id="IPR018247">
    <property type="entry name" value="EF_Hand_1_Ca_BS"/>
</dbReference>
<feature type="region of interest" description="Disordered" evidence="2">
    <location>
        <begin position="114"/>
        <end position="153"/>
    </location>
</feature>
<reference evidence="5" key="1">
    <citation type="submission" date="2023-06" db="EMBL/GenBank/DDBJ databases">
        <authorList>
            <person name="Delattre M."/>
        </authorList>
    </citation>
    <scope>NUCLEOTIDE SEQUENCE</scope>
    <source>
        <strain evidence="5">AF72</strain>
    </source>
</reference>
<protein>
    <recommendedName>
        <fullName evidence="4">EF-hand domain-containing protein</fullName>
    </recommendedName>
</protein>
<evidence type="ECO:0000256" key="2">
    <source>
        <dbReference type="SAM" id="MobiDB-lite"/>
    </source>
</evidence>
<dbReference type="Proteomes" id="UP001177023">
    <property type="component" value="Unassembled WGS sequence"/>
</dbReference>
<evidence type="ECO:0000313" key="6">
    <source>
        <dbReference type="Proteomes" id="UP001177023"/>
    </source>
</evidence>
<dbReference type="EMBL" id="CATQJA010002665">
    <property type="protein sequence ID" value="CAJ0583421.1"/>
    <property type="molecule type" value="Genomic_DNA"/>
</dbReference>
<feature type="non-terminal residue" evidence="5">
    <location>
        <position position="292"/>
    </location>
</feature>
<evidence type="ECO:0000259" key="4">
    <source>
        <dbReference type="PROSITE" id="PS50222"/>
    </source>
</evidence>
<keyword evidence="3" id="KW-0732">Signal</keyword>
<dbReference type="InterPro" id="IPR002048">
    <property type="entry name" value="EF_hand_dom"/>
</dbReference>
<dbReference type="PROSITE" id="PS50222">
    <property type="entry name" value="EF_HAND_2"/>
    <property type="match status" value="2"/>
</dbReference>
<feature type="chain" id="PRO_5041270052" description="EF-hand domain-containing protein" evidence="3">
    <location>
        <begin position="18"/>
        <end position="292"/>
    </location>
</feature>
<dbReference type="AlphaFoldDB" id="A0AA36DB37"/>
<dbReference type="PROSITE" id="PS00018">
    <property type="entry name" value="EF_HAND_1"/>
    <property type="match status" value="3"/>
</dbReference>
<feature type="compositionally biased region" description="Acidic residues" evidence="2">
    <location>
        <begin position="120"/>
        <end position="135"/>
    </location>
</feature>
<evidence type="ECO:0000256" key="1">
    <source>
        <dbReference type="ARBA" id="ARBA00022837"/>
    </source>
</evidence>
<dbReference type="GO" id="GO:0005509">
    <property type="term" value="F:calcium ion binding"/>
    <property type="evidence" value="ECO:0007669"/>
    <property type="project" value="InterPro"/>
</dbReference>
<gene>
    <name evidence="5" type="ORF">MSPICULIGERA_LOCUS21501</name>
</gene>
<dbReference type="Gene3D" id="1.10.238.10">
    <property type="entry name" value="EF-hand"/>
    <property type="match status" value="2"/>
</dbReference>
<accession>A0AA36DB37</accession>
<dbReference type="InterPro" id="IPR011992">
    <property type="entry name" value="EF-hand-dom_pair"/>
</dbReference>